<protein>
    <submittedName>
        <fullName evidence="1">Uncharacterized protein</fullName>
    </submittedName>
</protein>
<evidence type="ECO:0000313" key="1">
    <source>
        <dbReference type="EMBL" id="EFA00600.1"/>
    </source>
</evidence>
<name>D6WGW4_TRICA</name>
<dbReference type="Proteomes" id="UP000007266">
    <property type="component" value="Linkage group 3"/>
</dbReference>
<sequence>MVAPYKCDDMHCPAKVTSVVLEKRNVMERVKMCACALSSRIIQIGLAADIAPVEIRAFVNLTMLPLIRAIFSSKMQRVMMKDDRKKASKQGQIFNTGPLEALLSGAALPSIRTRAQILSETPRKSASEGSLIDTKTERLEELVVDVTLNAWRELGNVESCRNWML</sequence>
<gene>
    <name evidence="1" type="primary">GLEAN_03471</name>
    <name evidence="1" type="ORF">TcasGA2_TC003471</name>
</gene>
<dbReference type="EMBL" id="KQ971321">
    <property type="protein sequence ID" value="EFA00600.1"/>
    <property type="molecule type" value="Genomic_DNA"/>
</dbReference>
<keyword evidence="2" id="KW-1185">Reference proteome</keyword>
<dbReference type="InParanoid" id="D6WGW4"/>
<dbReference type="HOGENOM" id="CLU_1612964_0_0_1"/>
<accession>D6WGW4</accession>
<dbReference type="AlphaFoldDB" id="D6WGW4"/>
<proteinExistence type="predicted"/>
<evidence type="ECO:0000313" key="2">
    <source>
        <dbReference type="Proteomes" id="UP000007266"/>
    </source>
</evidence>
<organism evidence="1 2">
    <name type="scientific">Tribolium castaneum</name>
    <name type="common">Red flour beetle</name>
    <dbReference type="NCBI Taxonomy" id="7070"/>
    <lineage>
        <taxon>Eukaryota</taxon>
        <taxon>Metazoa</taxon>
        <taxon>Ecdysozoa</taxon>
        <taxon>Arthropoda</taxon>
        <taxon>Hexapoda</taxon>
        <taxon>Insecta</taxon>
        <taxon>Pterygota</taxon>
        <taxon>Neoptera</taxon>
        <taxon>Endopterygota</taxon>
        <taxon>Coleoptera</taxon>
        <taxon>Polyphaga</taxon>
        <taxon>Cucujiformia</taxon>
        <taxon>Tenebrionidae</taxon>
        <taxon>Tenebrionidae incertae sedis</taxon>
        <taxon>Tribolium</taxon>
    </lineage>
</organism>
<reference evidence="1 2" key="2">
    <citation type="journal article" date="2010" name="Nucleic Acids Res.">
        <title>BeetleBase in 2010: revisions to provide comprehensive genomic information for Tribolium castaneum.</title>
        <authorList>
            <person name="Kim H.S."/>
            <person name="Murphy T."/>
            <person name="Xia J."/>
            <person name="Caragea D."/>
            <person name="Park Y."/>
            <person name="Beeman R.W."/>
            <person name="Lorenzen M.D."/>
            <person name="Butcher S."/>
            <person name="Manak J.R."/>
            <person name="Brown S.J."/>
        </authorList>
    </citation>
    <scope>GENOME REANNOTATION</scope>
    <source>
        <strain evidence="1 2">Georgia GA2</strain>
    </source>
</reference>
<reference evidence="1 2" key="1">
    <citation type="journal article" date="2008" name="Nature">
        <title>The genome of the model beetle and pest Tribolium castaneum.</title>
        <authorList>
            <consortium name="Tribolium Genome Sequencing Consortium"/>
            <person name="Richards S."/>
            <person name="Gibbs R.A."/>
            <person name="Weinstock G.M."/>
            <person name="Brown S.J."/>
            <person name="Denell R."/>
            <person name="Beeman R.W."/>
            <person name="Gibbs R."/>
            <person name="Beeman R.W."/>
            <person name="Brown S.J."/>
            <person name="Bucher G."/>
            <person name="Friedrich M."/>
            <person name="Grimmelikhuijzen C.J."/>
            <person name="Klingler M."/>
            <person name="Lorenzen M."/>
            <person name="Richards S."/>
            <person name="Roth S."/>
            <person name="Schroder R."/>
            <person name="Tautz D."/>
            <person name="Zdobnov E.M."/>
            <person name="Muzny D."/>
            <person name="Gibbs R.A."/>
            <person name="Weinstock G.M."/>
            <person name="Attaway T."/>
            <person name="Bell S."/>
            <person name="Buhay C.J."/>
            <person name="Chandrabose M.N."/>
            <person name="Chavez D."/>
            <person name="Clerk-Blankenburg K.P."/>
            <person name="Cree A."/>
            <person name="Dao M."/>
            <person name="Davis C."/>
            <person name="Chacko J."/>
            <person name="Dinh H."/>
            <person name="Dugan-Rocha S."/>
            <person name="Fowler G."/>
            <person name="Garner T.T."/>
            <person name="Garnes J."/>
            <person name="Gnirke A."/>
            <person name="Hawes A."/>
            <person name="Hernandez J."/>
            <person name="Hines S."/>
            <person name="Holder M."/>
            <person name="Hume J."/>
            <person name="Jhangiani S.N."/>
            <person name="Joshi V."/>
            <person name="Khan Z.M."/>
            <person name="Jackson L."/>
            <person name="Kovar C."/>
            <person name="Kowis A."/>
            <person name="Lee S."/>
            <person name="Lewis L.R."/>
            <person name="Margolis J."/>
            <person name="Morgan M."/>
            <person name="Nazareth L.V."/>
            <person name="Nguyen N."/>
            <person name="Okwuonu G."/>
            <person name="Parker D."/>
            <person name="Richards S."/>
            <person name="Ruiz S.J."/>
            <person name="Santibanez J."/>
            <person name="Savard J."/>
            <person name="Scherer S.E."/>
            <person name="Schneider B."/>
            <person name="Sodergren E."/>
            <person name="Tautz D."/>
            <person name="Vattahil S."/>
            <person name="Villasana D."/>
            <person name="White C.S."/>
            <person name="Wright R."/>
            <person name="Park Y."/>
            <person name="Beeman R.W."/>
            <person name="Lord J."/>
            <person name="Oppert B."/>
            <person name="Lorenzen M."/>
            <person name="Brown S."/>
            <person name="Wang L."/>
            <person name="Savard J."/>
            <person name="Tautz D."/>
            <person name="Richards S."/>
            <person name="Weinstock G."/>
            <person name="Gibbs R.A."/>
            <person name="Liu Y."/>
            <person name="Worley K."/>
            <person name="Weinstock G."/>
            <person name="Elsik C.G."/>
            <person name="Reese J.T."/>
            <person name="Elhaik E."/>
            <person name="Landan G."/>
            <person name="Graur D."/>
            <person name="Arensburger P."/>
            <person name="Atkinson P."/>
            <person name="Beeman R.W."/>
            <person name="Beidler J."/>
            <person name="Brown S.J."/>
            <person name="Demuth J.P."/>
            <person name="Drury D.W."/>
            <person name="Du Y.Z."/>
            <person name="Fujiwara H."/>
            <person name="Lorenzen M."/>
            <person name="Maselli V."/>
            <person name="Osanai M."/>
            <person name="Park Y."/>
            <person name="Robertson H.M."/>
            <person name="Tu Z."/>
            <person name="Wang J.J."/>
            <person name="Wang S."/>
            <person name="Richards S."/>
            <person name="Song H."/>
            <person name="Zhang L."/>
            <person name="Sodergren E."/>
            <person name="Werner D."/>
            <person name="Stanke M."/>
            <person name="Morgenstern B."/>
            <person name="Solovyev V."/>
            <person name="Kosarev P."/>
            <person name="Brown G."/>
            <person name="Chen H.C."/>
            <person name="Ermolaeva O."/>
            <person name="Hlavina W."/>
            <person name="Kapustin Y."/>
            <person name="Kiryutin B."/>
            <person name="Kitts P."/>
            <person name="Maglott D."/>
            <person name="Pruitt K."/>
            <person name="Sapojnikov V."/>
            <person name="Souvorov A."/>
            <person name="Mackey A.J."/>
            <person name="Waterhouse R.M."/>
            <person name="Wyder S."/>
            <person name="Zdobnov E.M."/>
            <person name="Zdobnov E.M."/>
            <person name="Wyder S."/>
            <person name="Kriventseva E.V."/>
            <person name="Kadowaki T."/>
            <person name="Bork P."/>
            <person name="Aranda M."/>
            <person name="Bao R."/>
            <person name="Beermann A."/>
            <person name="Berns N."/>
            <person name="Bolognesi R."/>
            <person name="Bonneton F."/>
            <person name="Bopp D."/>
            <person name="Brown S.J."/>
            <person name="Bucher G."/>
            <person name="Butts T."/>
            <person name="Chaumot A."/>
            <person name="Denell R.E."/>
            <person name="Ferrier D.E."/>
            <person name="Friedrich M."/>
            <person name="Gordon C.M."/>
            <person name="Jindra M."/>
            <person name="Klingler M."/>
            <person name="Lan Q."/>
            <person name="Lattorff H.M."/>
            <person name="Laudet V."/>
            <person name="von Levetsow C."/>
            <person name="Liu Z."/>
            <person name="Lutz R."/>
            <person name="Lynch J.A."/>
            <person name="da Fonseca R.N."/>
            <person name="Posnien N."/>
            <person name="Reuter R."/>
            <person name="Roth S."/>
            <person name="Savard J."/>
            <person name="Schinko J.B."/>
            <person name="Schmitt C."/>
            <person name="Schoppmeier M."/>
            <person name="Schroder R."/>
            <person name="Shippy T.D."/>
            <person name="Simonnet F."/>
            <person name="Marques-Souza H."/>
            <person name="Tautz D."/>
            <person name="Tomoyasu Y."/>
            <person name="Trauner J."/>
            <person name="Van der Zee M."/>
            <person name="Vervoort M."/>
            <person name="Wittkopp N."/>
            <person name="Wimmer E.A."/>
            <person name="Yang X."/>
            <person name="Jones A.K."/>
            <person name="Sattelle D.B."/>
            <person name="Ebert P.R."/>
            <person name="Nelson D."/>
            <person name="Scott J.G."/>
            <person name="Beeman R.W."/>
            <person name="Muthukrishnan S."/>
            <person name="Kramer K.J."/>
            <person name="Arakane Y."/>
            <person name="Beeman R.W."/>
            <person name="Zhu Q."/>
            <person name="Hogenkamp D."/>
            <person name="Dixit R."/>
            <person name="Oppert B."/>
            <person name="Jiang H."/>
            <person name="Zou Z."/>
            <person name="Marshall J."/>
            <person name="Elpidina E."/>
            <person name="Vinokurov K."/>
            <person name="Oppert C."/>
            <person name="Zou Z."/>
            <person name="Evans J."/>
            <person name="Lu Z."/>
            <person name="Zhao P."/>
            <person name="Sumathipala N."/>
            <person name="Altincicek B."/>
            <person name="Vilcinskas A."/>
            <person name="Williams M."/>
            <person name="Hultmark D."/>
            <person name="Hetru C."/>
            <person name="Jiang H."/>
            <person name="Grimmelikhuijzen C.J."/>
            <person name="Hauser F."/>
            <person name="Cazzamali G."/>
            <person name="Williamson M."/>
            <person name="Park Y."/>
            <person name="Li B."/>
            <person name="Tanaka Y."/>
            <person name="Predel R."/>
            <person name="Neupert S."/>
            <person name="Schachtner J."/>
            <person name="Verleyen P."/>
            <person name="Raible F."/>
            <person name="Bork P."/>
            <person name="Friedrich M."/>
            <person name="Walden K.K."/>
            <person name="Robertson H.M."/>
            <person name="Angeli S."/>
            <person name="Foret S."/>
            <person name="Bucher G."/>
            <person name="Schuetz S."/>
            <person name="Maleszka R."/>
            <person name="Wimmer E.A."/>
            <person name="Beeman R.W."/>
            <person name="Lorenzen M."/>
            <person name="Tomoyasu Y."/>
            <person name="Miller S.C."/>
            <person name="Grossmann D."/>
            <person name="Bucher G."/>
        </authorList>
    </citation>
    <scope>NUCLEOTIDE SEQUENCE [LARGE SCALE GENOMIC DNA]</scope>
    <source>
        <strain evidence="1 2">Georgia GA2</strain>
    </source>
</reference>